<evidence type="ECO:0000256" key="1">
    <source>
        <dbReference type="SAM" id="Phobius"/>
    </source>
</evidence>
<evidence type="ECO:0000313" key="2">
    <source>
        <dbReference type="EMBL" id="MBC2601262.1"/>
    </source>
</evidence>
<feature type="transmembrane region" description="Helical" evidence="1">
    <location>
        <begin position="59"/>
        <end position="77"/>
    </location>
</feature>
<keyword evidence="1" id="KW-0472">Membrane</keyword>
<dbReference type="Proteomes" id="UP000525652">
    <property type="component" value="Unassembled WGS sequence"/>
</dbReference>
<keyword evidence="1" id="KW-1133">Transmembrane helix</keyword>
<organism evidence="2 3">
    <name type="scientific">Puniceicoccus vermicola</name>
    <dbReference type="NCBI Taxonomy" id="388746"/>
    <lineage>
        <taxon>Bacteria</taxon>
        <taxon>Pseudomonadati</taxon>
        <taxon>Verrucomicrobiota</taxon>
        <taxon>Opitutia</taxon>
        <taxon>Puniceicoccales</taxon>
        <taxon>Puniceicoccaceae</taxon>
        <taxon>Puniceicoccus</taxon>
    </lineage>
</organism>
<feature type="transmembrane region" description="Helical" evidence="1">
    <location>
        <begin position="98"/>
        <end position="116"/>
    </location>
</feature>
<dbReference type="RefSeq" id="WP_185691983.1">
    <property type="nucleotide sequence ID" value="NZ_JACHVA010000052.1"/>
</dbReference>
<accession>A0A7X1AWR7</accession>
<comment type="caution">
    <text evidence="2">The sequence shown here is derived from an EMBL/GenBank/DDBJ whole genome shotgun (WGS) entry which is preliminary data.</text>
</comment>
<sequence length="234" mass="26365">MKTDLKSLLRPAIQALQVYWPAILIIQGLALAVVCSYYWIEGSAALLDKVAYFKTEGGLLFAAVTTVVSGGILPELLKRRFRPAGSDNPTAGELLHQFTMWAIIGLIVDRFYWFQAQIFGNGNDPATLLLKVVCDQLLFTPAFVLPFIVSWFILYEHRSNLREGLRALTFTNIRTRILPIWATSLCFWPLMLLIVYSLPSKLQFPLFLFGNAAFSTLMIFIARRQSEEPGGGDR</sequence>
<protein>
    <submittedName>
        <fullName evidence="2">Uncharacterized protein</fullName>
    </submittedName>
</protein>
<dbReference type="EMBL" id="JACHVA010000052">
    <property type="protein sequence ID" value="MBC2601262.1"/>
    <property type="molecule type" value="Genomic_DNA"/>
</dbReference>
<feature type="transmembrane region" description="Helical" evidence="1">
    <location>
        <begin position="20"/>
        <end position="39"/>
    </location>
</feature>
<feature type="transmembrane region" description="Helical" evidence="1">
    <location>
        <begin position="176"/>
        <end position="198"/>
    </location>
</feature>
<reference evidence="2 3" key="1">
    <citation type="submission" date="2020-07" db="EMBL/GenBank/DDBJ databases">
        <authorList>
            <person name="Feng X."/>
        </authorList>
    </citation>
    <scope>NUCLEOTIDE SEQUENCE [LARGE SCALE GENOMIC DNA]</scope>
    <source>
        <strain evidence="2 3">JCM14086</strain>
    </source>
</reference>
<keyword evidence="1" id="KW-0812">Transmembrane</keyword>
<dbReference type="AlphaFoldDB" id="A0A7X1AWR7"/>
<evidence type="ECO:0000313" key="3">
    <source>
        <dbReference type="Proteomes" id="UP000525652"/>
    </source>
</evidence>
<proteinExistence type="predicted"/>
<keyword evidence="3" id="KW-1185">Reference proteome</keyword>
<name>A0A7X1AWR7_9BACT</name>
<feature type="transmembrane region" description="Helical" evidence="1">
    <location>
        <begin position="136"/>
        <end position="155"/>
    </location>
</feature>
<gene>
    <name evidence="2" type="ORF">H5P30_05685</name>
</gene>
<feature type="transmembrane region" description="Helical" evidence="1">
    <location>
        <begin position="204"/>
        <end position="222"/>
    </location>
</feature>